<evidence type="ECO:0000313" key="2">
    <source>
        <dbReference type="Proteomes" id="UP001163603"/>
    </source>
</evidence>
<reference evidence="2" key="1">
    <citation type="journal article" date="2023" name="G3 (Bethesda)">
        <title>Genome assembly and association tests identify interacting loci associated with vigor, precocity, and sex in interspecific pistachio rootstocks.</title>
        <authorList>
            <person name="Palmer W."/>
            <person name="Jacygrad E."/>
            <person name="Sagayaradj S."/>
            <person name="Cavanaugh K."/>
            <person name="Han R."/>
            <person name="Bertier L."/>
            <person name="Beede B."/>
            <person name="Kafkas S."/>
            <person name="Golino D."/>
            <person name="Preece J."/>
            <person name="Michelmore R."/>
        </authorList>
    </citation>
    <scope>NUCLEOTIDE SEQUENCE [LARGE SCALE GENOMIC DNA]</scope>
</reference>
<name>A0ACC0XVA8_9ROSI</name>
<protein>
    <submittedName>
        <fullName evidence="1">Uncharacterized protein</fullName>
    </submittedName>
</protein>
<gene>
    <name evidence="1" type="ORF">Pint_06927</name>
</gene>
<evidence type="ECO:0000313" key="1">
    <source>
        <dbReference type="EMBL" id="KAJ0024213.1"/>
    </source>
</evidence>
<accession>A0ACC0XVA8</accession>
<sequence length="63" mass="6958">MSCNDGRSILHNANCLNSYTLTYGGYTPTFSIQVKSHYQPEAIRNSVSRVALILVIADSNHKS</sequence>
<proteinExistence type="predicted"/>
<comment type="caution">
    <text evidence="1">The sequence shown here is derived from an EMBL/GenBank/DDBJ whole genome shotgun (WGS) entry which is preliminary data.</text>
</comment>
<keyword evidence="2" id="KW-1185">Reference proteome</keyword>
<dbReference type="EMBL" id="CM047745">
    <property type="protein sequence ID" value="KAJ0024213.1"/>
    <property type="molecule type" value="Genomic_DNA"/>
</dbReference>
<dbReference type="Proteomes" id="UP001163603">
    <property type="component" value="Chromosome 10"/>
</dbReference>
<organism evidence="1 2">
    <name type="scientific">Pistacia integerrima</name>
    <dbReference type="NCBI Taxonomy" id="434235"/>
    <lineage>
        <taxon>Eukaryota</taxon>
        <taxon>Viridiplantae</taxon>
        <taxon>Streptophyta</taxon>
        <taxon>Embryophyta</taxon>
        <taxon>Tracheophyta</taxon>
        <taxon>Spermatophyta</taxon>
        <taxon>Magnoliopsida</taxon>
        <taxon>eudicotyledons</taxon>
        <taxon>Gunneridae</taxon>
        <taxon>Pentapetalae</taxon>
        <taxon>rosids</taxon>
        <taxon>malvids</taxon>
        <taxon>Sapindales</taxon>
        <taxon>Anacardiaceae</taxon>
        <taxon>Pistacia</taxon>
    </lineage>
</organism>